<dbReference type="RefSeq" id="WP_143235469.1">
    <property type="nucleotide sequence ID" value="NZ_OBDY01000044.1"/>
</dbReference>
<name>A0A285KJK5_9ACTN</name>
<evidence type="ECO:0000313" key="2">
    <source>
        <dbReference type="EMBL" id="SNY72822.1"/>
    </source>
</evidence>
<evidence type="ECO:0000256" key="1">
    <source>
        <dbReference type="SAM" id="MobiDB-lite"/>
    </source>
</evidence>
<evidence type="ECO:0000313" key="3">
    <source>
        <dbReference type="Proteomes" id="UP000219612"/>
    </source>
</evidence>
<reference evidence="2 3" key="1">
    <citation type="submission" date="2017-09" db="EMBL/GenBank/DDBJ databases">
        <authorList>
            <person name="Ehlers B."/>
            <person name="Leendertz F.H."/>
        </authorList>
    </citation>
    <scope>NUCLEOTIDE SEQUENCE [LARGE SCALE GENOMIC DNA]</scope>
    <source>
        <strain evidence="2 3">CGMCC 4.6857</strain>
    </source>
</reference>
<organism evidence="2 3">
    <name type="scientific">Paractinoplanes atraurantiacus</name>
    <dbReference type="NCBI Taxonomy" id="1036182"/>
    <lineage>
        <taxon>Bacteria</taxon>
        <taxon>Bacillati</taxon>
        <taxon>Actinomycetota</taxon>
        <taxon>Actinomycetes</taxon>
        <taxon>Micromonosporales</taxon>
        <taxon>Micromonosporaceae</taxon>
        <taxon>Paractinoplanes</taxon>
    </lineage>
</organism>
<gene>
    <name evidence="2" type="ORF">SAMN05421748_14423</name>
</gene>
<keyword evidence="3" id="KW-1185">Reference proteome</keyword>
<protein>
    <submittedName>
        <fullName evidence="2">Uncharacterized protein</fullName>
    </submittedName>
</protein>
<feature type="region of interest" description="Disordered" evidence="1">
    <location>
        <begin position="1"/>
        <end position="20"/>
    </location>
</feature>
<accession>A0A285KJK5</accession>
<dbReference type="AlphaFoldDB" id="A0A285KJK5"/>
<dbReference type="Proteomes" id="UP000219612">
    <property type="component" value="Unassembled WGS sequence"/>
</dbReference>
<proteinExistence type="predicted"/>
<sequence>MCTSTDDPCGSCRPGPAGRPRRIWRRLRTAPGTLTQAITWITQAAALYQAVRKHETLITEAVMSVYAEMGDMVDRVLNL</sequence>
<dbReference type="EMBL" id="OBDY01000044">
    <property type="protein sequence ID" value="SNY72822.1"/>
    <property type="molecule type" value="Genomic_DNA"/>
</dbReference>